<evidence type="ECO:0000256" key="6">
    <source>
        <dbReference type="ARBA" id="ARBA00045441"/>
    </source>
</evidence>
<comment type="similarity">
    <text evidence="1 8">Belongs to the universal ribosomal protein uS15 family.</text>
</comment>
<reference evidence="11" key="1">
    <citation type="submission" date="2012-07" db="EMBL/GenBank/DDBJ databases">
        <title>Genome of the Chinese tree shrew, a rising model animal genetically related to primates.</title>
        <authorList>
            <person name="Zhang G."/>
            <person name="Fan Y."/>
            <person name="Yao Y."/>
            <person name="Huang Z."/>
        </authorList>
    </citation>
    <scope>NUCLEOTIDE SEQUENCE [LARGE SCALE GENOMIC DNA]</scope>
</reference>
<dbReference type="PANTHER" id="PTHR11885">
    <property type="entry name" value="RIBOSOMAL PROTEIN S15P/S13E"/>
    <property type="match status" value="1"/>
</dbReference>
<evidence type="ECO:0000256" key="7">
    <source>
        <dbReference type="ARBA" id="ARBA00046547"/>
    </source>
</evidence>
<evidence type="ECO:0000256" key="2">
    <source>
        <dbReference type="ARBA" id="ARBA00022980"/>
    </source>
</evidence>
<dbReference type="AlphaFoldDB" id="L9KK85"/>
<dbReference type="PROSITE" id="PS00362">
    <property type="entry name" value="RIBOSOMAL_S15"/>
    <property type="match status" value="1"/>
</dbReference>
<dbReference type="Pfam" id="PF00312">
    <property type="entry name" value="Ribosomal_S15"/>
    <property type="match status" value="1"/>
</dbReference>
<dbReference type="SUPFAM" id="SSF47060">
    <property type="entry name" value="S15/NS1 RNA-binding domain"/>
    <property type="match status" value="1"/>
</dbReference>
<dbReference type="CDD" id="cd00353">
    <property type="entry name" value="Ribosomal_S15p_S13e"/>
    <property type="match status" value="1"/>
</dbReference>
<evidence type="ECO:0000256" key="5">
    <source>
        <dbReference type="ARBA" id="ARBA00035470"/>
    </source>
</evidence>
<keyword evidence="11" id="KW-1185">Reference proteome</keyword>
<sequence>MGCTHAPGKALSQSTLPYLCSVPMWLKLISHDMKELIYKLAKKGLTLSQIGMIPRDSHGVVQVRFVTGNKILRIFKYKGLAPDLPEELSHLIKKAVAVRKHLEKNRKDKGAKFHLILIESRIHQLARYHKTKQVLPTTGNVSHPQPLPWLHKFVYSSNKIIV</sequence>
<reference evidence="11" key="2">
    <citation type="journal article" date="2013" name="Nat. Commun.">
        <title>Genome of the Chinese tree shrew.</title>
        <authorList>
            <person name="Fan Y."/>
            <person name="Huang Z.Y."/>
            <person name="Cao C.C."/>
            <person name="Chen C.S."/>
            <person name="Chen Y.X."/>
            <person name="Fan D.D."/>
            <person name="He J."/>
            <person name="Hou H.L."/>
            <person name="Hu L."/>
            <person name="Hu X.T."/>
            <person name="Jiang X.T."/>
            <person name="Lai R."/>
            <person name="Lang Y.S."/>
            <person name="Liang B."/>
            <person name="Liao S.G."/>
            <person name="Mu D."/>
            <person name="Ma Y.Y."/>
            <person name="Niu Y.Y."/>
            <person name="Sun X.Q."/>
            <person name="Xia J.Q."/>
            <person name="Xiao J."/>
            <person name="Xiong Z.Q."/>
            <person name="Xu L."/>
            <person name="Yang L."/>
            <person name="Zhang Y."/>
            <person name="Zhao W."/>
            <person name="Zhao X.D."/>
            <person name="Zheng Y.T."/>
            <person name="Zhou J.M."/>
            <person name="Zhu Y.B."/>
            <person name="Zhang G.J."/>
            <person name="Wang J."/>
            <person name="Yao Y.G."/>
        </authorList>
    </citation>
    <scope>NUCLEOTIDE SEQUENCE [LARGE SCALE GENOMIC DNA]</scope>
</reference>
<dbReference type="SMART" id="SM01386">
    <property type="entry name" value="Ribosomal_S13_N"/>
    <property type="match status" value="1"/>
</dbReference>
<comment type="function">
    <text evidence="6">Component of the small ribosomal subunit. The ribosome is a large ribonucleoprotein complex responsible for the synthesis of proteins in the cell. Part of the small subunit (SSU) processome, first precursor of the small eukaryotic ribosomal subunit. During the assembly of the SSU processome in the nucleolus, many ribosome biogenesis factors, an RNA chaperone and ribosomal proteins associate with the nascent pre-rRNA and work in concert to generate RNA folding, modifications, rearrangements and cleavage as well as targeted degradation of pre-ribosomal RNA by the RNA exosome.</text>
</comment>
<dbReference type="Proteomes" id="UP000011518">
    <property type="component" value="Unassembled WGS sequence"/>
</dbReference>
<dbReference type="InParanoid" id="L9KK85"/>
<dbReference type="FunFam" id="1.10.287.10:FF:000003">
    <property type="entry name" value="40S ribosomal protein S13"/>
    <property type="match status" value="1"/>
</dbReference>
<proteinExistence type="inferred from homology"/>
<evidence type="ECO:0000256" key="3">
    <source>
        <dbReference type="ARBA" id="ARBA00023274"/>
    </source>
</evidence>
<name>L9KK85_TUPCH</name>
<organism evidence="10 11">
    <name type="scientific">Tupaia chinensis</name>
    <name type="common">Chinese tree shrew</name>
    <name type="synonym">Tupaia belangeri chinensis</name>
    <dbReference type="NCBI Taxonomy" id="246437"/>
    <lineage>
        <taxon>Eukaryota</taxon>
        <taxon>Metazoa</taxon>
        <taxon>Chordata</taxon>
        <taxon>Craniata</taxon>
        <taxon>Vertebrata</taxon>
        <taxon>Euteleostomi</taxon>
        <taxon>Mammalia</taxon>
        <taxon>Eutheria</taxon>
        <taxon>Euarchontoglires</taxon>
        <taxon>Scandentia</taxon>
        <taxon>Tupaiidae</taxon>
        <taxon>Tupaia</taxon>
    </lineage>
</organism>
<dbReference type="GO" id="GO:0006412">
    <property type="term" value="P:translation"/>
    <property type="evidence" value="ECO:0007669"/>
    <property type="project" value="InterPro"/>
</dbReference>
<evidence type="ECO:0000256" key="8">
    <source>
        <dbReference type="RuleBase" id="RU003919"/>
    </source>
</evidence>
<keyword evidence="3 8" id="KW-0687">Ribonucleoprotein</keyword>
<evidence type="ECO:0000256" key="1">
    <source>
        <dbReference type="ARBA" id="ARBA00008434"/>
    </source>
</evidence>
<dbReference type="InterPro" id="IPR000589">
    <property type="entry name" value="Ribosomal_uS15"/>
</dbReference>
<dbReference type="GO" id="GO:0022627">
    <property type="term" value="C:cytosolic small ribosomal subunit"/>
    <property type="evidence" value="ECO:0007669"/>
    <property type="project" value="TreeGrafter"/>
</dbReference>
<feature type="domain" description="Small ribosomal subunit protein uS15 N-terminal" evidence="9">
    <location>
        <begin position="1"/>
        <end position="60"/>
    </location>
</feature>
<dbReference type="GO" id="GO:0003735">
    <property type="term" value="F:structural constituent of ribosome"/>
    <property type="evidence" value="ECO:0007669"/>
    <property type="project" value="InterPro"/>
</dbReference>
<dbReference type="GO" id="GO:0005730">
    <property type="term" value="C:nucleolus"/>
    <property type="evidence" value="ECO:0007669"/>
    <property type="project" value="TreeGrafter"/>
</dbReference>
<dbReference type="InterPro" id="IPR012606">
    <property type="entry name" value="Ribosomal_uS15_N"/>
</dbReference>
<evidence type="ECO:0000256" key="4">
    <source>
        <dbReference type="ARBA" id="ARBA00035165"/>
    </source>
</evidence>
<dbReference type="FunFam" id="4.10.860.130:FF:000001">
    <property type="entry name" value="40S ribosomal protein S13"/>
    <property type="match status" value="1"/>
</dbReference>
<gene>
    <name evidence="10" type="ORF">TREES_T100010738</name>
</gene>
<dbReference type="PANTHER" id="PTHR11885:SF20">
    <property type="entry name" value="SMALL RIBOSOMAL SUBUNIT PROTEIN US15"/>
    <property type="match status" value="1"/>
</dbReference>
<evidence type="ECO:0000313" key="11">
    <source>
        <dbReference type="Proteomes" id="UP000011518"/>
    </source>
</evidence>
<dbReference type="InterPro" id="IPR009068">
    <property type="entry name" value="uS15_NS1_RNA-bd_sf"/>
</dbReference>
<dbReference type="EMBL" id="KB320791">
    <property type="protein sequence ID" value="ELW63181.1"/>
    <property type="molecule type" value="Genomic_DNA"/>
</dbReference>
<comment type="subunit">
    <text evidence="7">Component of the small ribosomal subunit. Part of the small subunit (SSU) processome, composed of more than 70 proteins and the RNA chaperone small nucleolar RNA (snoRNA) U3.</text>
</comment>
<dbReference type="Gene3D" id="4.10.860.130">
    <property type="match status" value="1"/>
</dbReference>
<dbReference type="InterPro" id="IPR023029">
    <property type="entry name" value="Ribosomal_uS15_arc_euk"/>
</dbReference>
<keyword evidence="2 8" id="KW-0689">Ribosomal protein</keyword>
<dbReference type="GO" id="GO:0070181">
    <property type="term" value="F:small ribosomal subunit rRNA binding"/>
    <property type="evidence" value="ECO:0007669"/>
    <property type="project" value="TreeGrafter"/>
</dbReference>
<evidence type="ECO:0000313" key="10">
    <source>
        <dbReference type="EMBL" id="ELW63181.1"/>
    </source>
</evidence>
<dbReference type="Pfam" id="PF08069">
    <property type="entry name" value="Ribosomal_S13_N"/>
    <property type="match status" value="1"/>
</dbReference>
<accession>L9KK85</accession>
<evidence type="ECO:0000259" key="9">
    <source>
        <dbReference type="SMART" id="SM01386"/>
    </source>
</evidence>
<dbReference type="Gene3D" id="1.10.287.10">
    <property type="entry name" value="S15/NS1, RNA-binding"/>
    <property type="match status" value="1"/>
</dbReference>
<dbReference type="SMART" id="SM01387">
    <property type="entry name" value="Ribosomal_S15"/>
    <property type="match status" value="1"/>
</dbReference>
<dbReference type="STRING" id="246437.L9KK85"/>
<protein>
    <recommendedName>
        <fullName evidence="4">Small ribosomal subunit protein uS15</fullName>
    </recommendedName>
    <alternativeName>
        <fullName evidence="5">40S ribosomal protein S13</fullName>
    </alternativeName>
</protein>